<dbReference type="EMBL" id="DXGC01000073">
    <property type="protein sequence ID" value="HIW91620.1"/>
    <property type="molecule type" value="Genomic_DNA"/>
</dbReference>
<evidence type="ECO:0000313" key="2">
    <source>
        <dbReference type="EMBL" id="HIW91620.1"/>
    </source>
</evidence>
<name>A0A9D1UM98_9CORY</name>
<gene>
    <name evidence="2" type="ORF">H9870_08170</name>
</gene>
<sequence length="196" mass="20683">MSNDPFLLDVREPLQAVGVPHHVTTTGDAPVRLGGEMLGVAEGSQVEVVADLTNLGESVLVDATAHGRVTGQCSRCLNPLDVEHSLHVSDVFGITPDFITGDDAEEGEEPLMVDEDRVDITQLLVDEAGLTLPFNPVCEDYGLECNDAIPAPDGISGEESVVDPRWAGLASKLEEVAEVADSTDSADTDTDSDKDA</sequence>
<dbReference type="Proteomes" id="UP000824190">
    <property type="component" value="Unassembled WGS sequence"/>
</dbReference>
<dbReference type="Pfam" id="PF02620">
    <property type="entry name" value="YceD"/>
    <property type="match status" value="1"/>
</dbReference>
<evidence type="ECO:0000256" key="1">
    <source>
        <dbReference type="SAM" id="MobiDB-lite"/>
    </source>
</evidence>
<proteinExistence type="predicted"/>
<feature type="region of interest" description="Disordered" evidence="1">
    <location>
        <begin position="176"/>
        <end position="196"/>
    </location>
</feature>
<evidence type="ECO:0000313" key="3">
    <source>
        <dbReference type="Proteomes" id="UP000824190"/>
    </source>
</evidence>
<reference evidence="2" key="2">
    <citation type="submission" date="2021-04" db="EMBL/GenBank/DDBJ databases">
        <authorList>
            <person name="Gilroy R."/>
        </authorList>
    </citation>
    <scope>NUCLEOTIDE SEQUENCE</scope>
    <source>
        <strain evidence="2">CHK32-1732</strain>
    </source>
</reference>
<dbReference type="InterPro" id="IPR003772">
    <property type="entry name" value="YceD"/>
</dbReference>
<reference evidence="2" key="1">
    <citation type="journal article" date="2021" name="PeerJ">
        <title>Extensive microbial diversity within the chicken gut microbiome revealed by metagenomics and culture.</title>
        <authorList>
            <person name="Gilroy R."/>
            <person name="Ravi A."/>
            <person name="Getino M."/>
            <person name="Pursley I."/>
            <person name="Horton D.L."/>
            <person name="Alikhan N.F."/>
            <person name="Baker D."/>
            <person name="Gharbi K."/>
            <person name="Hall N."/>
            <person name="Watson M."/>
            <person name="Adriaenssens E.M."/>
            <person name="Foster-Nyarko E."/>
            <person name="Jarju S."/>
            <person name="Secka A."/>
            <person name="Antonio M."/>
            <person name="Oren A."/>
            <person name="Chaudhuri R.R."/>
            <person name="La Ragione R."/>
            <person name="Hildebrand F."/>
            <person name="Pallen M.J."/>
        </authorList>
    </citation>
    <scope>NUCLEOTIDE SEQUENCE</scope>
    <source>
        <strain evidence="2">CHK32-1732</strain>
    </source>
</reference>
<dbReference type="AlphaFoldDB" id="A0A9D1UM98"/>
<organism evidence="2 3">
    <name type="scientific">Candidatus Corynebacterium avicola</name>
    <dbReference type="NCBI Taxonomy" id="2838527"/>
    <lineage>
        <taxon>Bacteria</taxon>
        <taxon>Bacillati</taxon>
        <taxon>Actinomycetota</taxon>
        <taxon>Actinomycetes</taxon>
        <taxon>Mycobacteriales</taxon>
        <taxon>Corynebacteriaceae</taxon>
        <taxon>Corynebacterium</taxon>
    </lineage>
</organism>
<comment type="caution">
    <text evidence="2">The sequence shown here is derived from an EMBL/GenBank/DDBJ whole genome shotgun (WGS) entry which is preliminary data.</text>
</comment>
<protein>
    <submittedName>
        <fullName evidence="2">DUF177 domain-containing protein</fullName>
    </submittedName>
</protein>
<accession>A0A9D1UM98</accession>